<dbReference type="CDD" id="cd00377">
    <property type="entry name" value="ICL_PEPM"/>
    <property type="match status" value="1"/>
</dbReference>
<dbReference type="PANTHER" id="PTHR42905:SF16">
    <property type="entry name" value="CARBOXYPHOSPHONOENOLPYRUVATE PHOSPHONOMUTASE-LIKE PROTEIN (AFU_ORTHOLOGUE AFUA_5G07230)"/>
    <property type="match status" value="1"/>
</dbReference>
<sequence length="276" mass="31591">MDTSQKVKVFRELHNKSRPLVLLNIWSVESAKALTSHTIKLVATGSYAMAVHYGYEDGENMPFEEIITYINQMQPNENFITVDIESGYASNLYELEKNIVKLIEIGVVGLNIEDKVSGESTLYNVQDQCEKIAHIREVCKKLNSDIFINLRTDKYFMGDSSKNNLSEECLKQTLIRIMAYEEAGADCIFIPGLNNKKHIFKLANSVNVPINVMLDINRDNIIDYLNLGIGRISFGPSLYFSYNNKGNKDMNHFYENVLNSLTSYQRNNQIELLMFK</sequence>
<dbReference type="RefSeq" id="WP_226542618.1">
    <property type="nucleotide sequence ID" value="NZ_CP129013.1"/>
</dbReference>
<protein>
    <submittedName>
        <fullName evidence="1">Isocitrate lyase/phosphoenolpyruvate mutase family protein</fullName>
    </submittedName>
</protein>
<keyword evidence="2" id="KW-1185">Reference proteome</keyword>
<evidence type="ECO:0000313" key="2">
    <source>
        <dbReference type="Proteomes" id="UP001197974"/>
    </source>
</evidence>
<dbReference type="InterPro" id="IPR039556">
    <property type="entry name" value="ICL/PEPM"/>
</dbReference>
<dbReference type="PANTHER" id="PTHR42905">
    <property type="entry name" value="PHOSPHOENOLPYRUVATE CARBOXYLASE"/>
    <property type="match status" value="1"/>
</dbReference>
<proteinExistence type="predicted"/>
<dbReference type="Gene3D" id="3.20.20.60">
    <property type="entry name" value="Phosphoenolpyruvate-binding domains"/>
    <property type="match status" value="1"/>
</dbReference>
<keyword evidence="1" id="KW-0456">Lyase</keyword>
<dbReference type="GO" id="GO:0016829">
    <property type="term" value="F:lyase activity"/>
    <property type="evidence" value="ECO:0007669"/>
    <property type="project" value="UniProtKB-KW"/>
</dbReference>
<gene>
    <name evidence="1" type="ORF">LC087_16325</name>
</gene>
<name>A0ABY9JX73_9BACI</name>
<organism evidence="1 2">
    <name type="scientific">Bacillus carboniphilus</name>
    <dbReference type="NCBI Taxonomy" id="86663"/>
    <lineage>
        <taxon>Bacteria</taxon>
        <taxon>Bacillati</taxon>
        <taxon>Bacillota</taxon>
        <taxon>Bacilli</taxon>
        <taxon>Bacillales</taxon>
        <taxon>Bacillaceae</taxon>
        <taxon>Bacillus</taxon>
    </lineage>
</organism>
<reference evidence="1 2" key="1">
    <citation type="submission" date="2023-06" db="EMBL/GenBank/DDBJ databases">
        <title>Five Gram-positive bacteria isolated from mangrove sediments in Shenzhen, Guangdong, China.</title>
        <authorList>
            <person name="Yu S."/>
            <person name="Zheng W."/>
            <person name="Huang Y."/>
        </authorList>
    </citation>
    <scope>NUCLEOTIDE SEQUENCE [LARGE SCALE GENOMIC DNA]</scope>
    <source>
        <strain evidence="1 2">SaN35-3</strain>
    </source>
</reference>
<evidence type="ECO:0000313" key="1">
    <source>
        <dbReference type="EMBL" id="WLR42271.1"/>
    </source>
</evidence>
<dbReference type="InterPro" id="IPR015813">
    <property type="entry name" value="Pyrv/PenolPyrv_kinase-like_dom"/>
</dbReference>
<accession>A0ABY9JX73</accession>
<dbReference type="SUPFAM" id="SSF51621">
    <property type="entry name" value="Phosphoenolpyruvate/pyruvate domain"/>
    <property type="match status" value="1"/>
</dbReference>
<dbReference type="Proteomes" id="UP001197974">
    <property type="component" value="Chromosome"/>
</dbReference>
<dbReference type="InterPro" id="IPR040442">
    <property type="entry name" value="Pyrv_kinase-like_dom_sf"/>
</dbReference>
<dbReference type="EMBL" id="CP129013">
    <property type="protein sequence ID" value="WLR42271.1"/>
    <property type="molecule type" value="Genomic_DNA"/>
</dbReference>
<dbReference type="Pfam" id="PF13714">
    <property type="entry name" value="PEP_mutase"/>
    <property type="match status" value="1"/>
</dbReference>